<evidence type="ECO:0000313" key="4">
    <source>
        <dbReference type="Proteomes" id="UP001596455"/>
    </source>
</evidence>
<keyword evidence="1" id="KW-0233">DNA recombination</keyword>
<protein>
    <submittedName>
        <fullName evidence="3">Tyrosine-type recombinase/integrase</fullName>
    </submittedName>
</protein>
<dbReference type="PROSITE" id="PS51898">
    <property type="entry name" value="TYR_RECOMBINASE"/>
    <property type="match status" value="1"/>
</dbReference>
<dbReference type="SUPFAM" id="SSF56349">
    <property type="entry name" value="DNA breaking-rejoining enzymes"/>
    <property type="match status" value="1"/>
</dbReference>
<proteinExistence type="predicted"/>
<evidence type="ECO:0000313" key="3">
    <source>
        <dbReference type="EMBL" id="MFC7404294.1"/>
    </source>
</evidence>
<keyword evidence="4" id="KW-1185">Reference proteome</keyword>
<dbReference type="InterPro" id="IPR011010">
    <property type="entry name" value="DNA_brk_join_enz"/>
</dbReference>
<comment type="caution">
    <text evidence="3">The sequence shown here is derived from an EMBL/GenBank/DDBJ whole genome shotgun (WGS) entry which is preliminary data.</text>
</comment>
<dbReference type="Proteomes" id="UP001596455">
    <property type="component" value="Unassembled WGS sequence"/>
</dbReference>
<dbReference type="RefSeq" id="WP_382391544.1">
    <property type="nucleotide sequence ID" value="NZ_JBHTCQ010000001.1"/>
</dbReference>
<organism evidence="3 4">
    <name type="scientific">Georgenia alba</name>
    <dbReference type="NCBI Taxonomy" id="2233858"/>
    <lineage>
        <taxon>Bacteria</taxon>
        <taxon>Bacillati</taxon>
        <taxon>Actinomycetota</taxon>
        <taxon>Actinomycetes</taxon>
        <taxon>Micrococcales</taxon>
        <taxon>Bogoriellaceae</taxon>
        <taxon>Georgenia</taxon>
    </lineage>
</organism>
<feature type="domain" description="Tyr recombinase" evidence="2">
    <location>
        <begin position="1"/>
        <end position="124"/>
    </location>
</feature>
<sequence>MPFEAIHPGTAALLRSLKAAQAAERLAAGPAYRECLESDRLVVVDALGEPMRPEVYSDRFRRLCVAAGVPSITLHSVRHSLAFWLHQVGVAPADAAALLGHTVEVHLSTYLPHSRAAEFTAAAQALGRAAAAAGADS</sequence>
<dbReference type="Pfam" id="PF00589">
    <property type="entry name" value="Phage_integrase"/>
    <property type="match status" value="1"/>
</dbReference>
<name>A0ABW2Q5M8_9MICO</name>
<dbReference type="InterPro" id="IPR013762">
    <property type="entry name" value="Integrase-like_cat_sf"/>
</dbReference>
<dbReference type="EMBL" id="JBHTCQ010000001">
    <property type="protein sequence ID" value="MFC7404294.1"/>
    <property type="molecule type" value="Genomic_DNA"/>
</dbReference>
<gene>
    <name evidence="3" type="ORF">ACFQQL_04165</name>
</gene>
<dbReference type="Gene3D" id="1.10.443.10">
    <property type="entry name" value="Intergrase catalytic core"/>
    <property type="match status" value="1"/>
</dbReference>
<dbReference type="InterPro" id="IPR002104">
    <property type="entry name" value="Integrase_catalytic"/>
</dbReference>
<reference evidence="4" key="1">
    <citation type="journal article" date="2019" name="Int. J. Syst. Evol. Microbiol.">
        <title>The Global Catalogue of Microorganisms (GCM) 10K type strain sequencing project: providing services to taxonomists for standard genome sequencing and annotation.</title>
        <authorList>
            <consortium name="The Broad Institute Genomics Platform"/>
            <consortium name="The Broad Institute Genome Sequencing Center for Infectious Disease"/>
            <person name="Wu L."/>
            <person name="Ma J."/>
        </authorList>
    </citation>
    <scope>NUCLEOTIDE SEQUENCE [LARGE SCALE GENOMIC DNA]</scope>
    <source>
        <strain evidence="4">JCM 1490</strain>
    </source>
</reference>
<evidence type="ECO:0000256" key="1">
    <source>
        <dbReference type="ARBA" id="ARBA00023172"/>
    </source>
</evidence>
<evidence type="ECO:0000259" key="2">
    <source>
        <dbReference type="PROSITE" id="PS51898"/>
    </source>
</evidence>
<accession>A0ABW2Q5M8</accession>